<dbReference type="RefSeq" id="WP_074641720.1">
    <property type="nucleotide sequence ID" value="NZ_FOFU01000002.1"/>
</dbReference>
<dbReference type="Proteomes" id="UP000182360">
    <property type="component" value="Unassembled WGS sequence"/>
</dbReference>
<keyword evidence="2" id="KW-1185">Reference proteome</keyword>
<sequence>MLYVKKANLEDIEKEWAFVRDMPEDEFYLRVNRDNPASLKVMQKNGGRIVKEDDEHYYVRIKK</sequence>
<dbReference type="AlphaFoldDB" id="A0A1H9DAB3"/>
<evidence type="ECO:0000313" key="2">
    <source>
        <dbReference type="Proteomes" id="UP000182360"/>
    </source>
</evidence>
<reference evidence="1 2" key="1">
    <citation type="submission" date="2016-10" db="EMBL/GenBank/DDBJ databases">
        <authorList>
            <person name="de Groot N.N."/>
        </authorList>
    </citation>
    <scope>NUCLEOTIDE SEQUENCE [LARGE SCALE GENOMIC DNA]</scope>
    <source>
        <strain evidence="1 2">B25</strain>
    </source>
</reference>
<evidence type="ECO:0000313" key="1">
    <source>
        <dbReference type="EMBL" id="SEQ10247.1"/>
    </source>
</evidence>
<proteinExistence type="predicted"/>
<name>A0A1H9DAB3_9SPIR</name>
<organism evidence="1 2">
    <name type="scientific">Treponema bryantii</name>
    <dbReference type="NCBI Taxonomy" id="163"/>
    <lineage>
        <taxon>Bacteria</taxon>
        <taxon>Pseudomonadati</taxon>
        <taxon>Spirochaetota</taxon>
        <taxon>Spirochaetia</taxon>
        <taxon>Spirochaetales</taxon>
        <taxon>Treponemataceae</taxon>
        <taxon>Treponema</taxon>
    </lineage>
</organism>
<protein>
    <submittedName>
        <fullName evidence="1">Uncharacterized protein</fullName>
    </submittedName>
</protein>
<dbReference type="InterPro" id="IPR016181">
    <property type="entry name" value="Acyl_CoA_acyltransferase"/>
</dbReference>
<dbReference type="SUPFAM" id="SSF55729">
    <property type="entry name" value="Acyl-CoA N-acyltransferases (Nat)"/>
    <property type="match status" value="1"/>
</dbReference>
<dbReference type="Gene3D" id="3.40.630.30">
    <property type="match status" value="1"/>
</dbReference>
<dbReference type="EMBL" id="FOFU01000002">
    <property type="protein sequence ID" value="SEQ10247.1"/>
    <property type="molecule type" value="Genomic_DNA"/>
</dbReference>
<dbReference type="STRING" id="163.SAMN04487775_102379"/>
<dbReference type="OrthoDB" id="9788916at2"/>
<accession>A0A1H9DAB3</accession>
<gene>
    <name evidence="1" type="ORF">SAMN04487977_102496</name>
</gene>